<evidence type="ECO:0000313" key="6">
    <source>
        <dbReference type="Proteomes" id="UP000252345"/>
    </source>
</evidence>
<dbReference type="EMBL" id="PDCH01000019">
    <property type="protein sequence ID" value="RBP98828.1"/>
    <property type="molecule type" value="Genomic_DNA"/>
</dbReference>
<dbReference type="GO" id="GO:0005524">
    <property type="term" value="F:ATP binding"/>
    <property type="evidence" value="ECO:0007669"/>
    <property type="project" value="UniProtKB-KW"/>
</dbReference>
<evidence type="ECO:0000256" key="2">
    <source>
        <dbReference type="ARBA" id="ARBA00022840"/>
    </source>
</evidence>
<evidence type="ECO:0000256" key="3">
    <source>
        <dbReference type="SAM" id="MobiDB-lite"/>
    </source>
</evidence>
<dbReference type="InterPro" id="IPR003593">
    <property type="entry name" value="AAA+_ATPase"/>
</dbReference>
<sequence length="1408" mass="154705">MAMNVTKLKAGTSTRYFASTIKEVITDHGGGMADYYNTTGTPPGVWMGNALDTIGVHEGDTASKNDVTKVYDLMRNPRDDQRLSRHSDKALKSGQVVAGYDLTFSLPKSVNILWASGDEHVRRTIMACHEEAMRETLASFEAGQAYSRKGAGGVVKQRVDGIIACRFTHWDTRDHDPHLHDHVLVSNIARREDGQLGALDGKALYTAGVSLSEQHTNLIMDKLTESLGVQWRRRDTGDSKASVYDLVGIDDQLIGAFSQRRLRVEQERDRLTEQAKANGVPLSEAVLRRIDRQAWKATRKSKPKEPESLHDLMGRWSGQMRGYGIDPAMLVEDCTGRDRRTLRLEMLLAGTKGAGLDVEIGPLLDDCLRDDAAQDPAEGGALERLHEDAKSGVTLISEGRIRAAAERLTRGIRIRPGERGRLTDALVEQERARLVELTPGRYRLTDRQERDRQLGLGNGRAVTDYEEGRLYATQELIDAEKQFIELAGRHDAKAGLWNHLAIDEAIQESQRGAKHPLAEDQREAVGTLLAGDTMIAALSGPAGAGKTTTLRGFADAVRLREGEGRVLALAPTSAAAIELGASLDAPAETMAKILYERSTGHTDNLLRRACDQYERTAPGAKGRRQALRERISSLDAQLKAMEIPQDGYVIVDEAGMADTPSITRLAELCAAHGAKMIMVGDDMQLDTPGGGGGAFTWMVEHGRCAKLTSIWRFNDENEAGRSLLLRSREKDGAGEYLAIGSYESAGHVHAGTADQLEDGLVRRMVADLQEGRDALLIVGSNEGLADLNERISRTRAELGQVDADEARRTDLSDGSTAGAGDIVCSRRNARRLTTSKGQYVRNNDLWIVDRVDDGSLACHRKGDPGDQVVLPAAYVGEHTIGGYAVTPHRAQGKTVDRGYYYLPAGATQANSATMYVAMTRGRESNDVYVETKAIEDMMVGDQETYELAEYKQRIRADLEDKGLKEWKGEGPNPSTKIWYAEDDLLPTPAQQARWRLHEVMDQAKGGHFATEWANAYDKSMHSLERLDNEWRHYAQVTAERQLTALIGEERVSAAKQEPLYAQTLSAYGEARQIRPTLADSIARTVGKEDMEQVRNRFRHEITDDGHGRQDWLAGRYYSVKIESDASPDVADAADMMDQARGMIDVALQERIREAADPILAEPWMKALGPAPAEDSPRRQQWERATQEIAAYRAAHHINDDVHPLGKSRPGDGWQTRIQSRIQAYQHPVRDPGALGRVTAPTGMPARTERAIRAGRAIIVAGKDGPQPDGYVRVGGRDVDGFAQRVRQLTAASARIAVDASDRERVEAVWQALTPVERGQATAIEPGGHERPLWQVRAHTAQDELGHKGLIETVDGLDDDSRRQAIEQIERGMQDDQLSSSSSSPSQSMGPTPSPSIEVESAGPEPSGV</sequence>
<evidence type="ECO:0000313" key="5">
    <source>
        <dbReference type="EMBL" id="RBP98828.1"/>
    </source>
</evidence>
<feature type="region of interest" description="Disordered" evidence="3">
    <location>
        <begin position="1368"/>
        <end position="1408"/>
    </location>
</feature>
<dbReference type="SMART" id="SM00382">
    <property type="entry name" value="AAA"/>
    <property type="match status" value="1"/>
</dbReference>
<keyword evidence="1" id="KW-0547">Nucleotide-binding</keyword>
<dbReference type="RefSeq" id="WP_113853970.1">
    <property type="nucleotide sequence ID" value="NZ_PDCH01000019.1"/>
</dbReference>
<feature type="domain" description="AAA+ ATPase" evidence="4">
    <location>
        <begin position="532"/>
        <end position="802"/>
    </location>
</feature>
<name>A0A366KCB5_9BIFI</name>
<comment type="caution">
    <text evidence="5">The sequence shown here is derived from an EMBL/GenBank/DDBJ whole genome shotgun (WGS) entry which is preliminary data.</text>
</comment>
<dbReference type="Proteomes" id="UP000252345">
    <property type="component" value="Unassembled WGS sequence"/>
</dbReference>
<reference evidence="5 6" key="1">
    <citation type="submission" date="2017-10" db="EMBL/GenBank/DDBJ databases">
        <title>Bifidobacterium xylocopum sp. nov. and Bifidobacterium aemilianum sp. nov., from the carpenter bee (Xylocopa violacea) digestive tract.</title>
        <authorList>
            <person name="Alberoni D."/>
            <person name="Baffoni L."/>
            <person name="Di Gioia D."/>
            <person name="Gaggia F."/>
            <person name="Biavati B."/>
        </authorList>
    </citation>
    <scope>NUCLEOTIDE SEQUENCE [LARGE SCALE GENOMIC DNA]</scope>
    <source>
        <strain evidence="5 6">XV2</strain>
    </source>
</reference>
<dbReference type="InterPro" id="IPR027417">
    <property type="entry name" value="P-loop_NTPase"/>
</dbReference>
<dbReference type="SUPFAM" id="SSF55464">
    <property type="entry name" value="Origin of replication-binding domain, RBD-like"/>
    <property type="match status" value="1"/>
</dbReference>
<keyword evidence="2" id="KW-0067">ATP-binding</keyword>
<evidence type="ECO:0000259" key="4">
    <source>
        <dbReference type="SMART" id="SM00382"/>
    </source>
</evidence>
<gene>
    <name evidence="5" type="ORF">CRD59_06980</name>
</gene>
<dbReference type="PANTHER" id="PTHR43788">
    <property type="entry name" value="DNA2/NAM7 HELICASE FAMILY MEMBER"/>
    <property type="match status" value="1"/>
</dbReference>
<dbReference type="OrthoDB" id="4524286at2"/>
<evidence type="ECO:0000256" key="1">
    <source>
        <dbReference type="ARBA" id="ARBA00022741"/>
    </source>
</evidence>
<dbReference type="InterPro" id="IPR050534">
    <property type="entry name" value="Coronavir_polyprotein_1ab"/>
</dbReference>
<organism evidence="5 6">
    <name type="scientific">Bifidobacterium xylocopae</name>
    <dbReference type="NCBI Taxonomy" id="2493119"/>
    <lineage>
        <taxon>Bacteria</taxon>
        <taxon>Bacillati</taxon>
        <taxon>Actinomycetota</taxon>
        <taxon>Actinomycetes</taxon>
        <taxon>Bifidobacteriales</taxon>
        <taxon>Bifidobacteriaceae</taxon>
        <taxon>Bifidobacterium</taxon>
    </lineage>
</organism>
<dbReference type="InterPro" id="IPR014862">
    <property type="entry name" value="TrwC"/>
</dbReference>
<dbReference type="NCBIfam" id="NF041492">
    <property type="entry name" value="MobF"/>
    <property type="match status" value="1"/>
</dbReference>
<dbReference type="Pfam" id="PF13604">
    <property type="entry name" value="AAA_30"/>
    <property type="match status" value="1"/>
</dbReference>
<dbReference type="PANTHER" id="PTHR43788:SF6">
    <property type="entry name" value="DNA HELICASE B"/>
    <property type="match status" value="1"/>
</dbReference>
<dbReference type="Gene3D" id="3.40.50.300">
    <property type="entry name" value="P-loop containing nucleotide triphosphate hydrolases"/>
    <property type="match status" value="2"/>
</dbReference>
<dbReference type="GO" id="GO:0003678">
    <property type="term" value="F:DNA helicase activity"/>
    <property type="evidence" value="ECO:0007669"/>
    <property type="project" value="UniProtKB-ARBA"/>
</dbReference>
<keyword evidence="6" id="KW-1185">Reference proteome</keyword>
<feature type="compositionally biased region" description="Low complexity" evidence="3">
    <location>
        <begin position="1378"/>
        <end position="1390"/>
    </location>
</feature>
<protein>
    <recommendedName>
        <fullName evidence="4">AAA+ ATPase domain-containing protein</fullName>
    </recommendedName>
</protein>
<dbReference type="CDD" id="cd18809">
    <property type="entry name" value="SF1_C_RecD"/>
    <property type="match status" value="1"/>
</dbReference>
<proteinExistence type="predicted"/>
<dbReference type="Pfam" id="PF08751">
    <property type="entry name" value="TrwC"/>
    <property type="match status" value="1"/>
</dbReference>
<accession>A0A366KCB5</accession>
<dbReference type="SUPFAM" id="SSF52540">
    <property type="entry name" value="P-loop containing nucleoside triphosphate hydrolases"/>
    <property type="match status" value="2"/>
</dbReference>